<feature type="transmembrane region" description="Helical" evidence="5">
    <location>
        <begin position="84"/>
        <end position="103"/>
    </location>
</feature>
<gene>
    <name evidence="7" type="ORF">DVH29_13325</name>
</gene>
<keyword evidence="3 5" id="KW-1133">Transmembrane helix</keyword>
<evidence type="ECO:0000256" key="2">
    <source>
        <dbReference type="ARBA" id="ARBA00022692"/>
    </source>
</evidence>
<evidence type="ECO:0000256" key="1">
    <source>
        <dbReference type="ARBA" id="ARBA00004141"/>
    </source>
</evidence>
<keyword evidence="4 5" id="KW-0472">Membrane</keyword>
<evidence type="ECO:0000259" key="6">
    <source>
        <dbReference type="Pfam" id="PF04932"/>
    </source>
</evidence>
<feature type="transmembrane region" description="Helical" evidence="5">
    <location>
        <begin position="359"/>
        <end position="381"/>
    </location>
</feature>
<evidence type="ECO:0000256" key="5">
    <source>
        <dbReference type="SAM" id="Phobius"/>
    </source>
</evidence>
<feature type="transmembrane region" description="Helical" evidence="5">
    <location>
        <begin position="153"/>
        <end position="170"/>
    </location>
</feature>
<dbReference type="PANTHER" id="PTHR37422">
    <property type="entry name" value="TEICHURONIC ACID BIOSYNTHESIS PROTEIN TUAE"/>
    <property type="match status" value="1"/>
</dbReference>
<reference evidence="8" key="1">
    <citation type="submission" date="2018-07" db="EMBL/GenBank/DDBJ databases">
        <authorList>
            <person name="Liu B.-T."/>
            <person name="Du Z."/>
        </authorList>
    </citation>
    <scope>NUCLEOTIDE SEQUENCE [LARGE SCALE GENOMIC DNA]</scope>
    <source>
        <strain evidence="8">XYN52</strain>
    </source>
</reference>
<feature type="domain" description="O-antigen ligase-related" evidence="6">
    <location>
        <begin position="184"/>
        <end position="335"/>
    </location>
</feature>
<proteinExistence type="predicted"/>
<keyword evidence="7" id="KW-0436">Ligase</keyword>
<organism evidence="7 8">
    <name type="scientific">Pelagibacterium lacus</name>
    <dbReference type="NCBI Taxonomy" id="2282655"/>
    <lineage>
        <taxon>Bacteria</taxon>
        <taxon>Pseudomonadati</taxon>
        <taxon>Pseudomonadota</taxon>
        <taxon>Alphaproteobacteria</taxon>
        <taxon>Hyphomicrobiales</taxon>
        <taxon>Devosiaceae</taxon>
        <taxon>Pelagibacterium</taxon>
    </lineage>
</organism>
<dbReference type="GO" id="GO:0016020">
    <property type="term" value="C:membrane"/>
    <property type="evidence" value="ECO:0007669"/>
    <property type="project" value="UniProtKB-SubCell"/>
</dbReference>
<dbReference type="Proteomes" id="UP000253759">
    <property type="component" value="Unassembled WGS sequence"/>
</dbReference>
<accession>A0A369W2H4</accession>
<name>A0A369W2H4_9HYPH</name>
<evidence type="ECO:0000313" key="8">
    <source>
        <dbReference type="Proteomes" id="UP000253759"/>
    </source>
</evidence>
<dbReference type="GO" id="GO:0016874">
    <property type="term" value="F:ligase activity"/>
    <property type="evidence" value="ECO:0007669"/>
    <property type="project" value="UniProtKB-KW"/>
</dbReference>
<feature type="transmembrane region" description="Helical" evidence="5">
    <location>
        <begin position="56"/>
        <end position="78"/>
    </location>
</feature>
<evidence type="ECO:0000313" key="7">
    <source>
        <dbReference type="EMBL" id="RDE08065.1"/>
    </source>
</evidence>
<protein>
    <submittedName>
        <fullName evidence="7">O-antigen ligase domain-containing protein</fullName>
    </submittedName>
</protein>
<dbReference type="PANTHER" id="PTHR37422:SF13">
    <property type="entry name" value="LIPOPOLYSACCHARIDE BIOSYNTHESIS PROTEIN PA4999-RELATED"/>
    <property type="match status" value="1"/>
</dbReference>
<comment type="caution">
    <text evidence="7">The sequence shown here is derived from an EMBL/GenBank/DDBJ whole genome shotgun (WGS) entry which is preliminary data.</text>
</comment>
<sequence length="408" mass="43328">MGVGVQARFFSFMRVLVLAIALPLVCLFGFYANYALLVLALVAGLGMIFARQRLEIGLAGGMFWAVFAGLGLTYGIAARAPGDLLLVFNLLPFALYPVLATLLGGAAARPEPARLLARLALAGVAVGAGLALVDGLVLGADRAGYIVSDPIRLSNTVLILAAFAVVLSPAEEGWRRWACFTAPVLALLVILLAGARTALLGYAPVFLIALFLVLPIRRALAVTLALAAALGLATAALFALDLVPERIAGLPRLLGALLAGEEIGDKSLAGRLELYRTGALLFRESPLWGHGWVHLADAIALHARPGYEDIARLPHLHNELVTFAATSGLIGVIAYGGLLVLPPLCAWRSPRDRYRRLRLHLALVLSAGYFFLGLADTMLIFELHMTLFVAWTAIILNTLRVPAAAPDD</sequence>
<evidence type="ECO:0000256" key="3">
    <source>
        <dbReference type="ARBA" id="ARBA00022989"/>
    </source>
</evidence>
<evidence type="ECO:0000256" key="4">
    <source>
        <dbReference type="ARBA" id="ARBA00023136"/>
    </source>
</evidence>
<comment type="subcellular location">
    <subcellularLocation>
        <location evidence="1">Membrane</location>
        <topology evidence="1">Multi-pass membrane protein</topology>
    </subcellularLocation>
</comment>
<feature type="transmembrane region" description="Helical" evidence="5">
    <location>
        <begin position="31"/>
        <end position="49"/>
    </location>
</feature>
<dbReference type="Pfam" id="PF04932">
    <property type="entry name" value="Wzy_C"/>
    <property type="match status" value="1"/>
</dbReference>
<keyword evidence="8" id="KW-1185">Reference proteome</keyword>
<keyword evidence="2 5" id="KW-0812">Transmembrane</keyword>
<feature type="transmembrane region" description="Helical" evidence="5">
    <location>
        <begin position="115"/>
        <end position="133"/>
    </location>
</feature>
<feature type="transmembrane region" description="Helical" evidence="5">
    <location>
        <begin position="177"/>
        <end position="193"/>
    </location>
</feature>
<dbReference type="InterPro" id="IPR007016">
    <property type="entry name" value="O-antigen_ligase-rel_domated"/>
</dbReference>
<feature type="transmembrane region" description="Helical" evidence="5">
    <location>
        <begin position="223"/>
        <end position="243"/>
    </location>
</feature>
<feature type="transmembrane region" description="Helical" evidence="5">
    <location>
        <begin position="7"/>
        <end position="25"/>
    </location>
</feature>
<dbReference type="AlphaFoldDB" id="A0A369W2H4"/>
<dbReference type="InterPro" id="IPR051533">
    <property type="entry name" value="WaaL-like"/>
</dbReference>
<feature type="transmembrane region" description="Helical" evidence="5">
    <location>
        <begin position="323"/>
        <end position="347"/>
    </location>
</feature>
<dbReference type="EMBL" id="QQNH01000024">
    <property type="protein sequence ID" value="RDE08065.1"/>
    <property type="molecule type" value="Genomic_DNA"/>
</dbReference>